<evidence type="ECO:0000256" key="1">
    <source>
        <dbReference type="ARBA" id="ARBA00022723"/>
    </source>
</evidence>
<name>A0A0K2SI15_LIMPI</name>
<dbReference type="OrthoDB" id="9757546at2"/>
<gene>
    <name evidence="5" type="ORF">LIP_0868</name>
</gene>
<dbReference type="InterPro" id="IPR011707">
    <property type="entry name" value="Cu-oxidase-like_N"/>
</dbReference>
<dbReference type="InterPro" id="IPR045087">
    <property type="entry name" value="Cu-oxidase_fam"/>
</dbReference>
<evidence type="ECO:0000256" key="3">
    <source>
        <dbReference type="ARBA" id="ARBA00023008"/>
    </source>
</evidence>
<keyword evidence="2" id="KW-0560">Oxidoreductase</keyword>
<keyword evidence="3" id="KW-0186">Copper</keyword>
<dbReference type="PANTHER" id="PTHR11709:SF394">
    <property type="entry name" value="FI03373P-RELATED"/>
    <property type="match status" value="1"/>
</dbReference>
<feature type="domain" description="Plastocyanin-like" evidence="4">
    <location>
        <begin position="46"/>
        <end position="145"/>
    </location>
</feature>
<dbReference type="KEGG" id="lpil:LIP_0868"/>
<evidence type="ECO:0000313" key="6">
    <source>
        <dbReference type="Proteomes" id="UP000065807"/>
    </source>
</evidence>
<reference evidence="6" key="1">
    <citation type="submission" date="2015-07" db="EMBL/GenBank/DDBJ databases">
        <title>Complete genome sequence and phylogenetic analysis of Limnochorda pilosa.</title>
        <authorList>
            <person name="Watanabe M."/>
            <person name="Kojima H."/>
            <person name="Fukui M."/>
        </authorList>
    </citation>
    <scope>NUCLEOTIDE SEQUENCE [LARGE SCALE GENOMIC DNA]</scope>
    <source>
        <strain evidence="6">HC45</strain>
    </source>
</reference>
<accession>A0A0K2SI15</accession>
<evidence type="ECO:0000313" key="5">
    <source>
        <dbReference type="EMBL" id="BAS26725.1"/>
    </source>
</evidence>
<reference evidence="6" key="2">
    <citation type="journal article" date="2016" name="Int. J. Syst. Evol. Microbiol.">
        <title>Complete genome sequence and cell structure of Limnochorda pilosa, a Gram-negative spore-former within the phylum Firmicutes.</title>
        <authorList>
            <person name="Watanabe M."/>
            <person name="Kojima H."/>
            <person name="Fukui M."/>
        </authorList>
    </citation>
    <scope>NUCLEOTIDE SEQUENCE [LARGE SCALE GENOMIC DNA]</scope>
    <source>
        <strain evidence="6">HC45</strain>
    </source>
</reference>
<keyword evidence="1" id="KW-0479">Metal-binding</keyword>
<dbReference type="PANTHER" id="PTHR11709">
    <property type="entry name" value="MULTI-COPPER OXIDASE"/>
    <property type="match status" value="1"/>
</dbReference>
<sequence length="343" mass="38738">MRKDLRLGATDGWVRMPDGSSHYIFGFVEITGVPEKRIWSDRGKAELPGPLVDAGEGDDIYLTLTNLGLPQRPDLDDSHTIHWHGFPNQIPLYDGVPEVSISVPVGRDFTYYFKPQDPGTYMYHCHFEPAEHIQMGMVGPVIVRPALERDPAYAGRKFAYDDPSTEYDREYVVFLMELDPVGHDLVANVQEYDWTDYRPKYWLLNGRAYPDTVEGESQQLPQQPWRTCIRANVGERVLLRFINLGYEEHAMEILGIPVRIVGLDAQRLRGLGGEDLAAWRNVVPISPGQTVDALFTAPAPGQYPFYNRGYHKNVNAGAAPGGMIATVQVHRHGTLQPQREPNR</sequence>
<dbReference type="STRING" id="1555112.LIP_0868"/>
<dbReference type="Proteomes" id="UP000065807">
    <property type="component" value="Chromosome"/>
</dbReference>
<evidence type="ECO:0000259" key="4">
    <source>
        <dbReference type="Pfam" id="PF07732"/>
    </source>
</evidence>
<dbReference type="GO" id="GO:0016491">
    <property type="term" value="F:oxidoreductase activity"/>
    <property type="evidence" value="ECO:0007669"/>
    <property type="project" value="UniProtKB-KW"/>
</dbReference>
<dbReference type="Pfam" id="PF07732">
    <property type="entry name" value="Cu-oxidase_3"/>
    <property type="match status" value="1"/>
</dbReference>
<dbReference type="RefSeq" id="WP_068134725.1">
    <property type="nucleotide sequence ID" value="NZ_AP014924.1"/>
</dbReference>
<protein>
    <submittedName>
        <fullName evidence="5">Multicopper oxidase</fullName>
    </submittedName>
</protein>
<dbReference type="EMBL" id="AP014924">
    <property type="protein sequence ID" value="BAS26725.1"/>
    <property type="molecule type" value="Genomic_DNA"/>
</dbReference>
<proteinExistence type="predicted"/>
<dbReference type="SUPFAM" id="SSF49503">
    <property type="entry name" value="Cupredoxins"/>
    <property type="match status" value="2"/>
</dbReference>
<dbReference type="Gene3D" id="2.60.40.420">
    <property type="entry name" value="Cupredoxins - blue copper proteins"/>
    <property type="match status" value="1"/>
</dbReference>
<organism evidence="5 6">
    <name type="scientific">Limnochorda pilosa</name>
    <dbReference type="NCBI Taxonomy" id="1555112"/>
    <lineage>
        <taxon>Bacteria</taxon>
        <taxon>Bacillati</taxon>
        <taxon>Bacillota</taxon>
        <taxon>Limnochordia</taxon>
        <taxon>Limnochordales</taxon>
        <taxon>Limnochordaceae</taxon>
        <taxon>Limnochorda</taxon>
    </lineage>
</organism>
<dbReference type="AlphaFoldDB" id="A0A0K2SI15"/>
<evidence type="ECO:0000256" key="2">
    <source>
        <dbReference type="ARBA" id="ARBA00023002"/>
    </source>
</evidence>
<keyword evidence="6" id="KW-1185">Reference proteome</keyword>
<dbReference type="GO" id="GO:0005507">
    <property type="term" value="F:copper ion binding"/>
    <property type="evidence" value="ECO:0007669"/>
    <property type="project" value="InterPro"/>
</dbReference>
<dbReference type="InterPro" id="IPR008972">
    <property type="entry name" value="Cupredoxin"/>
</dbReference>